<evidence type="ECO:0000313" key="4">
    <source>
        <dbReference type="Proteomes" id="UP000596660"/>
    </source>
</evidence>
<dbReference type="EnsemblPlants" id="AUR62020797-RA">
    <property type="protein sequence ID" value="AUR62020797-RA:cds"/>
    <property type="gene ID" value="AUR62020797"/>
</dbReference>
<accession>A0A803LZ96</accession>
<dbReference type="Proteomes" id="UP000596660">
    <property type="component" value="Unplaced"/>
</dbReference>
<evidence type="ECO:0000256" key="1">
    <source>
        <dbReference type="SAM" id="MobiDB-lite"/>
    </source>
</evidence>
<feature type="region of interest" description="Disordered" evidence="1">
    <location>
        <begin position="112"/>
        <end position="142"/>
    </location>
</feature>
<feature type="compositionally biased region" description="Polar residues" evidence="1">
    <location>
        <begin position="131"/>
        <end position="140"/>
    </location>
</feature>
<evidence type="ECO:0000259" key="2">
    <source>
        <dbReference type="Pfam" id="PF13960"/>
    </source>
</evidence>
<organism evidence="3 4">
    <name type="scientific">Chenopodium quinoa</name>
    <name type="common">Quinoa</name>
    <dbReference type="NCBI Taxonomy" id="63459"/>
    <lineage>
        <taxon>Eukaryota</taxon>
        <taxon>Viridiplantae</taxon>
        <taxon>Streptophyta</taxon>
        <taxon>Embryophyta</taxon>
        <taxon>Tracheophyta</taxon>
        <taxon>Spermatophyta</taxon>
        <taxon>Magnoliopsida</taxon>
        <taxon>eudicotyledons</taxon>
        <taxon>Gunneridae</taxon>
        <taxon>Pentapetalae</taxon>
        <taxon>Caryophyllales</taxon>
        <taxon>Chenopodiaceae</taxon>
        <taxon>Chenopodioideae</taxon>
        <taxon>Atripliceae</taxon>
        <taxon>Chenopodium</taxon>
    </lineage>
</organism>
<reference evidence="3" key="1">
    <citation type="journal article" date="2017" name="Nature">
        <title>The genome of Chenopodium quinoa.</title>
        <authorList>
            <person name="Jarvis D.E."/>
            <person name="Ho Y.S."/>
            <person name="Lightfoot D.J."/>
            <person name="Schmoeckel S.M."/>
            <person name="Li B."/>
            <person name="Borm T.J.A."/>
            <person name="Ohyanagi H."/>
            <person name="Mineta K."/>
            <person name="Michell C.T."/>
            <person name="Saber N."/>
            <person name="Kharbatia N.M."/>
            <person name="Rupper R.R."/>
            <person name="Sharp A.R."/>
            <person name="Dally N."/>
            <person name="Boughton B.A."/>
            <person name="Woo Y.H."/>
            <person name="Gao G."/>
            <person name="Schijlen E.G.W.M."/>
            <person name="Guo X."/>
            <person name="Momin A.A."/>
            <person name="Negrao S."/>
            <person name="Al-Babili S."/>
            <person name="Gehring C."/>
            <person name="Roessner U."/>
            <person name="Jung C."/>
            <person name="Murphy K."/>
            <person name="Arold S.T."/>
            <person name="Gojobori T."/>
            <person name="van der Linden C.G."/>
            <person name="van Loo E.N."/>
            <person name="Jellen E.N."/>
            <person name="Maughan P.J."/>
            <person name="Tester M."/>
        </authorList>
    </citation>
    <scope>NUCLEOTIDE SEQUENCE [LARGE SCALE GENOMIC DNA]</scope>
    <source>
        <strain evidence="3">cv. PI 614886</strain>
    </source>
</reference>
<proteinExistence type="predicted"/>
<sequence length="185" mass="21034">MYGIERNLHEMKQDVGNKARPEGSMAEGYQAKECVAFIARFLKRSSKATPEVNECGTSKSFFPKVGRPIKGKGRTSKKKNRGHIIDRITWAQAHRYVLFNCDCEEVEKYISTPENEDDASTSEYDGENEVSKQVNKSSLRPRTMADVVEVNSRKKHAVDEVQNIHSLKVARVQDQCIQKKEQVIS</sequence>
<feature type="compositionally biased region" description="Acidic residues" evidence="1">
    <location>
        <begin position="114"/>
        <end position="128"/>
    </location>
</feature>
<keyword evidence="4" id="KW-1185">Reference proteome</keyword>
<dbReference type="InterPro" id="IPR025452">
    <property type="entry name" value="DUF4218"/>
</dbReference>
<feature type="domain" description="DUF4218" evidence="2">
    <location>
        <begin position="1"/>
        <end position="45"/>
    </location>
</feature>
<reference evidence="3" key="2">
    <citation type="submission" date="2021-03" db="UniProtKB">
        <authorList>
            <consortium name="EnsemblPlants"/>
        </authorList>
    </citation>
    <scope>IDENTIFICATION</scope>
</reference>
<dbReference type="Gramene" id="AUR62020797-RA">
    <property type="protein sequence ID" value="AUR62020797-RA:cds"/>
    <property type="gene ID" value="AUR62020797"/>
</dbReference>
<name>A0A803LZ96_CHEQI</name>
<dbReference type="PANTHER" id="PTHR48451:SF1">
    <property type="entry name" value="DUF4218 DOMAIN-CONTAINING PROTEIN"/>
    <property type="match status" value="1"/>
</dbReference>
<dbReference type="PANTHER" id="PTHR48451">
    <property type="entry name" value="DUF4218 DOMAIN-CONTAINING PROTEIN"/>
    <property type="match status" value="1"/>
</dbReference>
<dbReference type="AlphaFoldDB" id="A0A803LZ96"/>
<dbReference type="Pfam" id="PF13960">
    <property type="entry name" value="DUF4218"/>
    <property type="match status" value="1"/>
</dbReference>
<evidence type="ECO:0000313" key="3">
    <source>
        <dbReference type="EnsemblPlants" id="AUR62020797-RA:cds"/>
    </source>
</evidence>
<protein>
    <recommendedName>
        <fullName evidence="2">DUF4218 domain-containing protein</fullName>
    </recommendedName>
</protein>